<dbReference type="PANTHER" id="PTHR30153:SF2">
    <property type="entry name" value="REPLICATIVE DNA HELICASE"/>
    <property type="match status" value="1"/>
</dbReference>
<dbReference type="InterPro" id="IPR016136">
    <property type="entry name" value="DNA_helicase_N/primase_C"/>
</dbReference>
<keyword evidence="8" id="KW-0238">DNA-binding</keyword>
<comment type="catalytic activity">
    <reaction evidence="11">
        <text>ATP + H2O = ADP + phosphate + H(+)</text>
        <dbReference type="Rhea" id="RHEA:13065"/>
        <dbReference type="ChEBI" id="CHEBI:15377"/>
        <dbReference type="ChEBI" id="CHEBI:15378"/>
        <dbReference type="ChEBI" id="CHEBI:30616"/>
        <dbReference type="ChEBI" id="CHEBI:43474"/>
        <dbReference type="ChEBI" id="CHEBI:456216"/>
        <dbReference type="EC" id="5.6.2.3"/>
    </reaction>
</comment>
<evidence type="ECO:0000259" key="12">
    <source>
        <dbReference type="PROSITE" id="PS51199"/>
    </source>
</evidence>
<feature type="domain" description="SF4 helicase" evidence="12">
    <location>
        <begin position="171"/>
        <end position="423"/>
    </location>
</feature>
<evidence type="ECO:0000256" key="10">
    <source>
        <dbReference type="ARBA" id="ARBA00044969"/>
    </source>
</evidence>
<keyword evidence="3" id="KW-0235">DNA replication</keyword>
<evidence type="ECO:0000256" key="11">
    <source>
        <dbReference type="ARBA" id="ARBA00048954"/>
    </source>
</evidence>
<keyword evidence="4" id="KW-0547">Nucleotide-binding</keyword>
<evidence type="ECO:0000313" key="13">
    <source>
        <dbReference type="EMBL" id="SKM03138.1"/>
    </source>
</evidence>
<evidence type="ECO:0000256" key="4">
    <source>
        <dbReference type="ARBA" id="ARBA00022741"/>
    </source>
</evidence>
<dbReference type="PANTHER" id="PTHR30153">
    <property type="entry name" value="REPLICATIVE DNA HELICASE DNAB"/>
    <property type="match status" value="1"/>
</dbReference>
<dbReference type="SUPFAM" id="SSF48024">
    <property type="entry name" value="N-terminal domain of DnaB helicase"/>
    <property type="match status" value="1"/>
</dbReference>
<dbReference type="Pfam" id="PF03796">
    <property type="entry name" value="DnaB_C"/>
    <property type="match status" value="1"/>
</dbReference>
<evidence type="ECO:0000313" key="14">
    <source>
        <dbReference type="Proteomes" id="UP000190074"/>
    </source>
</evidence>
<evidence type="ECO:0000256" key="5">
    <source>
        <dbReference type="ARBA" id="ARBA00022801"/>
    </source>
</evidence>
<dbReference type="GO" id="GO:0003677">
    <property type="term" value="F:DNA binding"/>
    <property type="evidence" value="ECO:0007669"/>
    <property type="project" value="UniProtKB-KW"/>
</dbReference>
<keyword evidence="5 13" id="KW-0378">Hydrolase</keyword>
<dbReference type="InterPro" id="IPR007694">
    <property type="entry name" value="DNA_helicase_DnaB-like_C"/>
</dbReference>
<dbReference type="Gene3D" id="1.10.860.10">
    <property type="entry name" value="DNAb Helicase, Chain A"/>
    <property type="match status" value="1"/>
</dbReference>
<sequence>MTDEDRIPKDITAEQSALGAMMLNEKALAEVSEVLKPDDFYRPNHGVVFTAIVDTWLSGVDVDPVTVAAQLDRAGKLTRVGGAPYLHTLISTVPTPEFGLQYAEIVAGKARLRRLGELGVRLRQLASNDVPVEDMDAMVAQAEKFFRDVQQAEKSAQDFDQLVTSWNAWYEGEAGKPIPTPWPGLNDRLNGGLQRGRVYVVAARPGVGKSVATTQLSQFVAYRDFQSVVISLEMSANEVMTRILAQGADVNLTDLARRRLDIEASNRVAKFTEENKGLPLQIVDREQITVEQIVAHCRARGKVDVLVVDYLQLIEPSDKRVSRQEQVAHFSRTLKMAARELNAAVVVAAQLNRGPVKDGKPRAPTIADLRESGAIEQDADCVILLHTDEDDPGFVQMIVGKNRQGKLGDLVMQFEGNYARITQ</sequence>
<comment type="similarity">
    <text evidence="1">Belongs to the helicase family. DnaB subfamily.</text>
</comment>
<gene>
    <name evidence="13" type="primary">dnaB_1</name>
    <name evidence="13" type="ORF">SAMEA2259716_02352</name>
</gene>
<dbReference type="InterPro" id="IPR003593">
    <property type="entry name" value="AAA+_ATPase"/>
</dbReference>
<dbReference type="Proteomes" id="UP000190074">
    <property type="component" value="Unassembled WGS sequence"/>
</dbReference>
<dbReference type="RefSeq" id="WP_005089844.1">
    <property type="nucleotide sequence ID" value="NZ_FVGW01000004.1"/>
</dbReference>
<keyword evidence="6 13" id="KW-0347">Helicase</keyword>
<evidence type="ECO:0000256" key="9">
    <source>
        <dbReference type="ARBA" id="ARBA00023235"/>
    </source>
</evidence>
<evidence type="ECO:0000256" key="3">
    <source>
        <dbReference type="ARBA" id="ARBA00022705"/>
    </source>
</evidence>
<proteinExistence type="inferred from homology"/>
<reference evidence="13 14" key="1">
    <citation type="submission" date="2016-11" db="EMBL/GenBank/DDBJ databases">
        <authorList>
            <consortium name="Pathogen Informatics"/>
        </authorList>
    </citation>
    <scope>NUCLEOTIDE SEQUENCE [LARGE SCALE GENOMIC DNA]</scope>
    <source>
        <strain evidence="13 14">911</strain>
    </source>
</reference>
<evidence type="ECO:0000256" key="2">
    <source>
        <dbReference type="ARBA" id="ARBA00022515"/>
    </source>
</evidence>
<dbReference type="PROSITE" id="PS51199">
    <property type="entry name" value="SF4_HELICASE"/>
    <property type="match status" value="1"/>
</dbReference>
<evidence type="ECO:0000256" key="7">
    <source>
        <dbReference type="ARBA" id="ARBA00022840"/>
    </source>
</evidence>
<dbReference type="CDD" id="cd00984">
    <property type="entry name" value="DnaB_C"/>
    <property type="match status" value="1"/>
</dbReference>
<dbReference type="AlphaFoldDB" id="A0A1U0U3N4"/>
<dbReference type="GO" id="GO:0005524">
    <property type="term" value="F:ATP binding"/>
    <property type="evidence" value="ECO:0007669"/>
    <property type="project" value="UniProtKB-KW"/>
</dbReference>
<evidence type="ECO:0000256" key="1">
    <source>
        <dbReference type="ARBA" id="ARBA00008428"/>
    </source>
</evidence>
<dbReference type="InterPro" id="IPR036185">
    <property type="entry name" value="DNA_heli_DnaB-like_N_sf"/>
</dbReference>
<dbReference type="GO" id="GO:0043139">
    <property type="term" value="F:5'-3' DNA helicase activity"/>
    <property type="evidence" value="ECO:0007669"/>
    <property type="project" value="UniProtKB-EC"/>
</dbReference>
<dbReference type="Gene3D" id="3.40.50.300">
    <property type="entry name" value="P-loop containing nucleotide triphosphate hydrolases"/>
    <property type="match status" value="1"/>
</dbReference>
<dbReference type="GO" id="GO:0006269">
    <property type="term" value="P:DNA replication, synthesis of primer"/>
    <property type="evidence" value="ECO:0007669"/>
    <property type="project" value="UniProtKB-KW"/>
</dbReference>
<keyword evidence="9" id="KW-0413">Isomerase</keyword>
<dbReference type="SMART" id="SM00382">
    <property type="entry name" value="AAA"/>
    <property type="match status" value="1"/>
</dbReference>
<dbReference type="GO" id="GO:0005829">
    <property type="term" value="C:cytosol"/>
    <property type="evidence" value="ECO:0007669"/>
    <property type="project" value="TreeGrafter"/>
</dbReference>
<keyword evidence="7" id="KW-0067">ATP-binding</keyword>
<evidence type="ECO:0000256" key="8">
    <source>
        <dbReference type="ARBA" id="ARBA00023125"/>
    </source>
</evidence>
<dbReference type="InterPro" id="IPR027417">
    <property type="entry name" value="P-loop_NTPase"/>
</dbReference>
<protein>
    <recommendedName>
        <fullName evidence="10">DNA 5'-3' helicase</fullName>
        <ecNumber evidence="10">5.6.2.3</ecNumber>
    </recommendedName>
</protein>
<dbReference type="InterPro" id="IPR007693">
    <property type="entry name" value="DNA_helicase_DnaB-like_N"/>
</dbReference>
<keyword evidence="2" id="KW-0639">Primosome</keyword>
<organism evidence="13 14">
    <name type="scientific">Mycobacteroides abscessus subsp. massiliense</name>
    <dbReference type="NCBI Taxonomy" id="1962118"/>
    <lineage>
        <taxon>Bacteria</taxon>
        <taxon>Bacillati</taxon>
        <taxon>Actinomycetota</taxon>
        <taxon>Actinomycetes</taxon>
        <taxon>Mycobacteriales</taxon>
        <taxon>Mycobacteriaceae</taxon>
        <taxon>Mycobacteroides</taxon>
        <taxon>Mycobacteroides abscessus</taxon>
    </lineage>
</organism>
<accession>A0A1U0U3N4</accession>
<dbReference type="EC" id="5.6.2.3" evidence="10"/>
<dbReference type="GO" id="GO:1990077">
    <property type="term" value="C:primosome complex"/>
    <property type="evidence" value="ECO:0007669"/>
    <property type="project" value="UniProtKB-KW"/>
</dbReference>
<name>A0A1U0U3N4_9MYCO</name>
<dbReference type="Pfam" id="PF00772">
    <property type="entry name" value="DnaB"/>
    <property type="match status" value="1"/>
</dbReference>
<dbReference type="SUPFAM" id="SSF52540">
    <property type="entry name" value="P-loop containing nucleoside triphosphate hydrolases"/>
    <property type="match status" value="1"/>
</dbReference>
<evidence type="ECO:0000256" key="6">
    <source>
        <dbReference type="ARBA" id="ARBA00022806"/>
    </source>
</evidence>
<dbReference type="EMBL" id="FVGW01000004">
    <property type="protein sequence ID" value="SKM03138.1"/>
    <property type="molecule type" value="Genomic_DNA"/>
</dbReference>
<dbReference type="GO" id="GO:0016887">
    <property type="term" value="F:ATP hydrolysis activity"/>
    <property type="evidence" value="ECO:0007669"/>
    <property type="project" value="RHEA"/>
</dbReference>